<keyword evidence="4" id="KW-1185">Reference proteome</keyword>
<dbReference type="PANTHER" id="PTHR43037">
    <property type="entry name" value="UNNAMED PRODUCT-RELATED"/>
    <property type="match status" value="1"/>
</dbReference>
<name>A0A0F7U1I8_PENBI</name>
<feature type="chain" id="PRO_5002523003" description="Peptidase S9 prolyl oligopeptidase catalytic domain-containing protein" evidence="2">
    <location>
        <begin position="26"/>
        <end position="911"/>
    </location>
</feature>
<gene>
    <name evidence="3" type="ORF">PMG11_10592</name>
</gene>
<dbReference type="Gene3D" id="3.40.50.1820">
    <property type="entry name" value="alpha/beta hydrolase"/>
    <property type="match status" value="1"/>
</dbReference>
<dbReference type="Proteomes" id="UP000042958">
    <property type="component" value="Unassembled WGS sequence"/>
</dbReference>
<dbReference type="PANTHER" id="PTHR43037:SF4">
    <property type="entry name" value="PEPTIDASE S9 PROLYL OLIGOPEPTIDASE CATALYTIC DOMAIN-CONTAINING PROTEIN"/>
    <property type="match status" value="1"/>
</dbReference>
<evidence type="ECO:0000313" key="4">
    <source>
        <dbReference type="Proteomes" id="UP000042958"/>
    </source>
</evidence>
<proteinExistence type="predicted"/>
<dbReference type="InterPro" id="IPR029058">
    <property type="entry name" value="AB_hydrolase_fold"/>
</dbReference>
<protein>
    <recommendedName>
        <fullName evidence="5">Peptidase S9 prolyl oligopeptidase catalytic domain-containing protein</fullName>
    </recommendedName>
</protein>
<dbReference type="Pfam" id="PF00756">
    <property type="entry name" value="Esterase"/>
    <property type="match status" value="1"/>
</dbReference>
<dbReference type="InterPro" id="IPR050955">
    <property type="entry name" value="Plant_Biomass_Hydrol_Est"/>
</dbReference>
<dbReference type="InterPro" id="IPR000801">
    <property type="entry name" value="Esterase-like"/>
</dbReference>
<dbReference type="GO" id="GO:0017000">
    <property type="term" value="P:antibiotic biosynthetic process"/>
    <property type="evidence" value="ECO:0007669"/>
    <property type="project" value="UniProtKB-ARBA"/>
</dbReference>
<evidence type="ECO:0000313" key="3">
    <source>
        <dbReference type="EMBL" id="CEJ62081.1"/>
    </source>
</evidence>
<organism evidence="3 4">
    <name type="scientific">Penicillium brasilianum</name>
    <dbReference type="NCBI Taxonomy" id="104259"/>
    <lineage>
        <taxon>Eukaryota</taxon>
        <taxon>Fungi</taxon>
        <taxon>Dikarya</taxon>
        <taxon>Ascomycota</taxon>
        <taxon>Pezizomycotina</taxon>
        <taxon>Eurotiomycetes</taxon>
        <taxon>Eurotiomycetidae</taxon>
        <taxon>Eurotiales</taxon>
        <taxon>Aspergillaceae</taxon>
        <taxon>Penicillium</taxon>
    </lineage>
</organism>
<dbReference type="STRING" id="104259.A0A0F7U1I8"/>
<dbReference type="OrthoDB" id="449091at2759"/>
<keyword evidence="1 2" id="KW-0732">Signal</keyword>
<feature type="signal peptide" evidence="2">
    <location>
        <begin position="1"/>
        <end position="25"/>
    </location>
</feature>
<dbReference type="SUPFAM" id="SSF53474">
    <property type="entry name" value="alpha/beta-Hydrolases"/>
    <property type="match status" value="1"/>
</dbReference>
<accession>A0A0F7U1I8</accession>
<dbReference type="EMBL" id="CDHK01000014">
    <property type="protein sequence ID" value="CEJ62081.1"/>
    <property type="molecule type" value="Genomic_DNA"/>
</dbReference>
<evidence type="ECO:0008006" key="5">
    <source>
        <dbReference type="Google" id="ProtNLM"/>
    </source>
</evidence>
<dbReference type="GO" id="GO:0072330">
    <property type="term" value="P:monocarboxylic acid biosynthetic process"/>
    <property type="evidence" value="ECO:0007669"/>
    <property type="project" value="UniProtKB-ARBA"/>
</dbReference>
<sequence>MLATFIPVTLGLILLSPTLVPASCAQRAGTSWKLGSHGAVRQSPLKPALPEVLISETWDILGPFRLGTREAIWGADPLEYYGGFHNLPYDPNATFDSALGMNGSVQWSTTHANISSSSRGQVKAALNVSFAAVNWAFMQSVYGWSALQYQAWARGVLEVRGSQPQTIALFGGGLLEFLVDGKPYFGGDMFRYHRAPSLIKLTPGPHTLELRLTRDVRALGGLKNAIEVIVHAELRGAEPITLDQDSLLVSELVNERIGSPWASINVQNNEEESVEIKSICALKTAHHVSMQSPLRIAELQTRPLIFNISLEAGYKPQFSVEVTYKTASGSSRAIYFDISLEQRPLSDPLRMTYLHPAGIVSYAILRAPPEKFCKIPLPAPVILVLHGAGLEVDSAQARGMLDAAYGTCAWMLFPSGVTSWSGDDWHYWGVADIQAAMSSIANWVKQVAWDGPPAALDKRIVAGHSNGGQGAWYFSTHFPDDVSAVAAVSGYTSIENYVPYTMWHDSESSLSSVLSRSRSSYKNELLVGNLAGIPVAQQHGGDDDNVPAYHGRLMHELLGHAQWPSEYRELPGKGHWYEGVMTTTYLKDFYRTMVNQSSLTRVLPQTFTITVPSSGVLGSKAGIQVDQLYTPDVNGKFRVTRSSDSKIWHITTRNIRRFHLSATYPRAELPEAIVLDKMNGTFQVEVALRAQSWFVRDAEGQWSFSQDPRWKTEHQRYGRQLGALDAVVRTQGKFTIQRCSPGVEQVALQISRNFFQYFAADSEIVEDCSSYSSQNHPGNVITIAIGHNLPSTAMKSYPIRIDQGRLVISTSQSTLTLPGVNREYLYGKPGTGAIFLQPLPEERLGLVVWGTDLDGLRQAARLVPTITGSGQPEYVVLGNRSRWEGAAGVFAAGHFDWCWQISPASYQFDPM</sequence>
<evidence type="ECO:0000256" key="2">
    <source>
        <dbReference type="SAM" id="SignalP"/>
    </source>
</evidence>
<dbReference type="AlphaFoldDB" id="A0A0F7U1I8"/>
<evidence type="ECO:0000256" key="1">
    <source>
        <dbReference type="ARBA" id="ARBA00022729"/>
    </source>
</evidence>
<reference evidence="4" key="1">
    <citation type="journal article" date="2015" name="Genome Announc.">
        <title>Draft genome sequence of the fungus Penicillium brasilianum MG11.</title>
        <authorList>
            <person name="Horn F."/>
            <person name="Linde J."/>
            <person name="Mattern D.J."/>
            <person name="Walther G."/>
            <person name="Guthke R."/>
            <person name="Brakhage A.A."/>
            <person name="Valiante V."/>
        </authorList>
    </citation>
    <scope>NUCLEOTIDE SEQUENCE [LARGE SCALE GENOMIC DNA]</scope>
    <source>
        <strain evidence="4">MG11</strain>
    </source>
</reference>